<evidence type="ECO:0000313" key="3">
    <source>
        <dbReference type="Proteomes" id="UP000550787"/>
    </source>
</evidence>
<gene>
    <name evidence="2" type="ORF">HLH33_07110</name>
</gene>
<dbReference type="EMBL" id="JABEQG010000009">
    <property type="protein sequence ID" value="MBB2156079.1"/>
    <property type="molecule type" value="Genomic_DNA"/>
</dbReference>
<dbReference type="AlphaFoldDB" id="A0A7W4I4N0"/>
<reference evidence="2 3" key="1">
    <citation type="submission" date="2020-04" db="EMBL/GenBank/DDBJ databases">
        <title>Description of novel Gluconacetobacter.</title>
        <authorList>
            <person name="Sombolestani A."/>
        </authorList>
    </citation>
    <scope>NUCLEOTIDE SEQUENCE [LARGE SCALE GENOMIC DNA]</scope>
    <source>
        <strain evidence="2 3">LMG 7603</strain>
    </source>
</reference>
<dbReference type="Proteomes" id="UP000550787">
    <property type="component" value="Unassembled WGS sequence"/>
</dbReference>
<comment type="caution">
    <text evidence="2">The sequence shown here is derived from an EMBL/GenBank/DDBJ whole genome shotgun (WGS) entry which is preliminary data.</text>
</comment>
<feature type="region of interest" description="Disordered" evidence="1">
    <location>
        <begin position="74"/>
        <end position="110"/>
    </location>
</feature>
<sequence>MLLSCSAFPPAMAGARHGHSQPQGKQDKPDPAAPPPVTPVPPVSPQDGDLSDGILLQGLPAPWKATVLDLPPPAPKAHAAIKSARAGKAKGTRKPAPAENATAGTKGANQGTAIGNRVLIPVPPHMGIAAYQSGDSFFIVVDNAEPMDTSTLRGDGIFSTLTVNTMPDATLIQVHLPDTRQLYLSQQAEGWVLGSEPPPGADYGDRRVINPRLGDGGILYPMRRPGRVLSITDPTSGARLFVGTSTTDDGGILSLRQGEGYDVWPTKEGVVVAARSPDVGMRATPDGALLTWSDKAVPDGGTAIYASDVDLKWLGLQNRPDQELQKRFHDATLAAADSDPAQRFARRLDAARAAFGIGSFVEARGILTVALQDDPEEISRPDVRFLLGATELLCNDVGDASLLEGPWPDDQQRATQVWRGLYLTSAGGHDAEAAHLLARDFTRLRNYPANVRDVVLPLAAEEIGRYGSQDDLAALNDMPADSPYQLAAAFRDLRTGKRDLAYAAFKKLADDRNPLVSEKASEQAISLDLAGGNITPDAAADAFGSIIPDARLAGREAIVRFLQADAFMQVHKWTDALTAIDKAQAASSPANETMAAPLLFQTLAGVASAGVNGTDQNGLLHDAAMLGAHLPELTPGPKKGEILVAYGKMLLALGLPDQAAQILSQAIPMLDSPDIRGMAGEELASADIERKLPKDATDALARTDDPTLSDDIKASRRRISAEIALVSGDQSAALSLLNGDMSVASLDTSAHIHEGKGEWAAAVADVRKIAAVQIPQKGPLTKDQQSIAIRLASDASRVNDRRTLDWIADRVGNRQMDGDNGRVFALLAKHVDGALAESSTPP</sequence>
<evidence type="ECO:0000256" key="1">
    <source>
        <dbReference type="SAM" id="MobiDB-lite"/>
    </source>
</evidence>
<proteinExistence type="predicted"/>
<accession>A0A7W4I4N0</accession>
<feature type="region of interest" description="Disordered" evidence="1">
    <location>
        <begin position="1"/>
        <end position="56"/>
    </location>
</feature>
<evidence type="ECO:0000313" key="2">
    <source>
        <dbReference type="EMBL" id="MBB2156079.1"/>
    </source>
</evidence>
<name>A0A7W4I4N0_GLUDI</name>
<protein>
    <submittedName>
        <fullName evidence="2">Uncharacterized protein</fullName>
    </submittedName>
</protein>
<feature type="compositionally biased region" description="Pro residues" evidence="1">
    <location>
        <begin position="31"/>
        <end position="44"/>
    </location>
</feature>
<organism evidence="2 3">
    <name type="scientific">Gluconacetobacter diazotrophicus</name>
    <name type="common">Acetobacter diazotrophicus</name>
    <dbReference type="NCBI Taxonomy" id="33996"/>
    <lineage>
        <taxon>Bacteria</taxon>
        <taxon>Pseudomonadati</taxon>
        <taxon>Pseudomonadota</taxon>
        <taxon>Alphaproteobacteria</taxon>
        <taxon>Acetobacterales</taxon>
        <taxon>Acetobacteraceae</taxon>
        <taxon>Gluconacetobacter</taxon>
    </lineage>
</organism>